<sequence length="74" mass="8398">MKITRNDITYNNVFTDIALLHSKSSPSINLPVIPTFRDIANLIECVAMFCFVKRLLAFRIMTDHAPTATIIMDL</sequence>
<comment type="caution">
    <text evidence="1">The sequence shown here is derived from an EMBL/GenBank/DDBJ whole genome shotgun (WGS) entry which is preliminary data.</text>
</comment>
<gene>
    <name evidence="1" type="ORF">L4X52_08960</name>
</gene>
<dbReference type="Proteomes" id="UP001201179">
    <property type="component" value="Unassembled WGS sequence"/>
</dbReference>
<dbReference type="AlphaFoldDB" id="A0AAW5AMN3"/>
<protein>
    <submittedName>
        <fullName evidence="1">Uncharacterized protein</fullName>
    </submittedName>
</protein>
<evidence type="ECO:0000313" key="1">
    <source>
        <dbReference type="EMBL" id="MCG0340114.1"/>
    </source>
</evidence>
<dbReference type="RefSeq" id="WP_181978819.1">
    <property type="nucleotide sequence ID" value="NZ_JAKKWZ010000013.1"/>
</dbReference>
<organism evidence="1 2">
    <name type="scientific">Phocaeicola vulgatus</name>
    <name type="common">Bacteroides vulgatus</name>
    <dbReference type="NCBI Taxonomy" id="821"/>
    <lineage>
        <taxon>Bacteria</taxon>
        <taxon>Pseudomonadati</taxon>
        <taxon>Bacteroidota</taxon>
        <taxon>Bacteroidia</taxon>
        <taxon>Bacteroidales</taxon>
        <taxon>Bacteroidaceae</taxon>
        <taxon>Phocaeicola</taxon>
    </lineage>
</organism>
<proteinExistence type="predicted"/>
<reference evidence="1" key="1">
    <citation type="submission" date="2022-01" db="EMBL/GenBank/DDBJ databases">
        <authorList>
            <person name="Mingchao X."/>
        </authorList>
    </citation>
    <scope>NUCLEOTIDE SEQUENCE</scope>
    <source>
        <strain evidence="1">Bv4372</strain>
    </source>
</reference>
<accession>A0AAW5AMN3</accession>
<dbReference type="EMBL" id="JAKKWZ010000013">
    <property type="protein sequence ID" value="MCG0340114.1"/>
    <property type="molecule type" value="Genomic_DNA"/>
</dbReference>
<name>A0AAW5AMN3_PHOVU</name>
<evidence type="ECO:0000313" key="2">
    <source>
        <dbReference type="Proteomes" id="UP001201179"/>
    </source>
</evidence>